<feature type="transmembrane region" description="Helical" evidence="21">
    <location>
        <begin position="88"/>
        <end position="112"/>
    </location>
</feature>
<gene>
    <name evidence="23" type="ORF">FM101_01445</name>
</gene>
<sequence>MDDPLNVFLWLIFPYICLTIFILGHIWRYRYDKFGWTSRSSQMYESSILRWANPMFHFGILAVFLGHVMGLGIPQSWTDAVGISEGMYHFMAISVGAIAGVFTIVGFIGLLYRRRFTKAVLGATTKMDKTMYFTLGLVIVAGLANTVSGVAGAYNYREGVSIWFRSIFYFNPQPDLMVDAPFTFQFHALIAIFLFALWPFTRLVHVFTAPVGYIFRPYVLYRSRDAHAGSRDVRRGWEKVDTIPKRRPD</sequence>
<evidence type="ECO:0000256" key="6">
    <source>
        <dbReference type="ARBA" id="ARBA00022617"/>
    </source>
</evidence>
<evidence type="ECO:0000256" key="12">
    <source>
        <dbReference type="ARBA" id="ARBA00023004"/>
    </source>
</evidence>
<evidence type="ECO:0000256" key="7">
    <source>
        <dbReference type="ARBA" id="ARBA00022692"/>
    </source>
</evidence>
<proteinExistence type="inferred from homology"/>
<comment type="function">
    <text evidence="15">Does not seem to have nitrate reductase activity.</text>
</comment>
<evidence type="ECO:0000256" key="18">
    <source>
        <dbReference type="ARBA" id="ARBA00061480"/>
    </source>
</evidence>
<dbReference type="GO" id="GO:0009325">
    <property type="term" value="C:nitrate reductase complex"/>
    <property type="evidence" value="ECO:0007669"/>
    <property type="project" value="InterPro"/>
</dbReference>
<dbReference type="GO" id="GO:0008940">
    <property type="term" value="F:nitrate reductase activity"/>
    <property type="evidence" value="ECO:0007669"/>
    <property type="project" value="InterPro"/>
</dbReference>
<comment type="cofactor">
    <cofactor evidence="2">
        <name>heme b</name>
        <dbReference type="ChEBI" id="CHEBI:60344"/>
    </cofactor>
</comment>
<evidence type="ECO:0000256" key="10">
    <source>
        <dbReference type="ARBA" id="ARBA00022989"/>
    </source>
</evidence>
<evidence type="ECO:0000256" key="15">
    <source>
        <dbReference type="ARBA" id="ARBA00056200"/>
    </source>
</evidence>
<comment type="subcellular location">
    <subcellularLocation>
        <location evidence="3">Cell membrane</location>
        <topology evidence="3">Multi-pass membrane protein</topology>
    </subcellularLocation>
</comment>
<evidence type="ECO:0000256" key="16">
    <source>
        <dbReference type="ARBA" id="ARBA00061095"/>
    </source>
</evidence>
<comment type="similarity">
    <text evidence="17">In the C-terminal section; belongs to the nitrate reductase gamma subunit family.</text>
</comment>
<dbReference type="EMBL" id="FUHW01000007">
    <property type="protein sequence ID" value="SJM48819.1"/>
    <property type="molecule type" value="Genomic_DNA"/>
</dbReference>
<keyword evidence="24" id="KW-1185">Reference proteome</keyword>
<evidence type="ECO:0000256" key="5">
    <source>
        <dbReference type="ARBA" id="ARBA00022475"/>
    </source>
</evidence>
<evidence type="ECO:0000256" key="4">
    <source>
        <dbReference type="ARBA" id="ARBA00022448"/>
    </source>
</evidence>
<dbReference type="Proteomes" id="UP000195913">
    <property type="component" value="Unassembled WGS sequence"/>
</dbReference>
<dbReference type="InterPro" id="IPR036197">
    <property type="entry name" value="NarG-like_sf"/>
</dbReference>
<dbReference type="Gene3D" id="1.20.950.20">
    <property type="entry name" value="Transmembrane di-heme cytochromes, Chain C"/>
    <property type="match status" value="1"/>
</dbReference>
<feature type="transmembrane region" description="Helical" evidence="21">
    <location>
        <begin position="6"/>
        <end position="27"/>
    </location>
</feature>
<feature type="binding site" description="axial binding residue" evidence="20">
    <location>
        <position position="57"/>
    </location>
    <ligand>
        <name>heme b</name>
        <dbReference type="ChEBI" id="CHEBI:60344"/>
        <label>1</label>
    </ligand>
    <ligandPart>
        <name>Fe</name>
        <dbReference type="ChEBI" id="CHEBI:18248"/>
    </ligandPart>
</feature>
<keyword evidence="7 21" id="KW-0812">Transmembrane</keyword>
<dbReference type="GO" id="GO:0042128">
    <property type="term" value="P:nitrate assimilation"/>
    <property type="evidence" value="ECO:0007669"/>
    <property type="project" value="UniProtKB-KW"/>
</dbReference>
<feature type="transmembrane region" description="Helical" evidence="21">
    <location>
        <begin position="48"/>
        <end position="68"/>
    </location>
</feature>
<keyword evidence="6 20" id="KW-0349">Heme</keyword>
<feature type="transmembrane region" description="Helical" evidence="21">
    <location>
        <begin position="176"/>
        <end position="198"/>
    </location>
</feature>
<evidence type="ECO:0000256" key="19">
    <source>
        <dbReference type="ARBA" id="ARBA00071287"/>
    </source>
</evidence>
<comment type="cofactor">
    <cofactor evidence="1">
        <name>Mo-bis(molybdopterin guanine dinucleotide)</name>
        <dbReference type="ChEBI" id="CHEBI:60539"/>
    </cofactor>
</comment>
<feature type="binding site" description="axial binding residue" evidence="20">
    <location>
        <position position="67"/>
    </location>
    <ligand>
        <name>heme b</name>
        <dbReference type="ChEBI" id="CHEBI:60344"/>
        <label>1</label>
    </ligand>
    <ligandPart>
        <name>Fe</name>
        <dbReference type="ChEBI" id="CHEBI:18248"/>
    </ligandPart>
</feature>
<feature type="binding site" description="axial binding residue" evidence="20">
    <location>
        <position position="187"/>
    </location>
    <ligand>
        <name>heme b</name>
        <dbReference type="ChEBI" id="CHEBI:60344"/>
        <label>2</label>
    </ligand>
    <ligandPart>
        <name>Fe</name>
        <dbReference type="ChEBI" id="CHEBI:18248"/>
    </ligandPart>
</feature>
<dbReference type="PANTHER" id="PTHR30598">
    <property type="entry name" value="NITRATE REDUCTASE PRIVATE CHAPERONE, REDOX ENZYME MATURATION PROTEIN REMP FAMILY"/>
    <property type="match status" value="1"/>
</dbReference>
<dbReference type="NCBIfam" id="TIGR00351">
    <property type="entry name" value="narI"/>
    <property type="match status" value="1"/>
</dbReference>
<keyword evidence="12 20" id="KW-0408">Iron</keyword>
<keyword evidence="5" id="KW-1003">Cell membrane</keyword>
<feature type="domain" description="NarG-like" evidence="22">
    <location>
        <begin position="6"/>
        <end position="224"/>
    </location>
</feature>
<evidence type="ECO:0000256" key="20">
    <source>
        <dbReference type="PIRSR" id="PIRSR603816-1"/>
    </source>
</evidence>
<keyword evidence="13" id="KW-0534">Nitrate assimilation</keyword>
<dbReference type="RefSeq" id="WP_086994386.1">
    <property type="nucleotide sequence ID" value="NZ_FUHW01000007.1"/>
</dbReference>
<feature type="transmembrane region" description="Helical" evidence="21">
    <location>
        <begin position="132"/>
        <end position="156"/>
    </location>
</feature>
<dbReference type="GO" id="GO:0005886">
    <property type="term" value="C:plasma membrane"/>
    <property type="evidence" value="ECO:0007669"/>
    <property type="project" value="UniProtKB-SubCell"/>
</dbReference>
<evidence type="ECO:0000256" key="8">
    <source>
        <dbReference type="ARBA" id="ARBA00022723"/>
    </source>
</evidence>
<dbReference type="GO" id="GO:0009055">
    <property type="term" value="F:electron transfer activity"/>
    <property type="evidence" value="ECO:0007669"/>
    <property type="project" value="TreeGrafter"/>
</dbReference>
<dbReference type="InterPro" id="IPR051936">
    <property type="entry name" value="Heme-iron_electron_transfer"/>
</dbReference>
<evidence type="ECO:0000256" key="1">
    <source>
        <dbReference type="ARBA" id="ARBA00001942"/>
    </source>
</evidence>
<evidence type="ECO:0000313" key="24">
    <source>
        <dbReference type="Proteomes" id="UP000195913"/>
    </source>
</evidence>
<evidence type="ECO:0000256" key="17">
    <source>
        <dbReference type="ARBA" id="ARBA00061196"/>
    </source>
</evidence>
<dbReference type="GO" id="GO:0019645">
    <property type="term" value="P:anaerobic electron transport chain"/>
    <property type="evidence" value="ECO:0007669"/>
    <property type="project" value="TreeGrafter"/>
</dbReference>
<evidence type="ECO:0000256" key="3">
    <source>
        <dbReference type="ARBA" id="ARBA00004651"/>
    </source>
</evidence>
<name>A0A1R4EYT5_9MICC</name>
<evidence type="ECO:0000256" key="11">
    <source>
        <dbReference type="ARBA" id="ARBA00023002"/>
    </source>
</evidence>
<keyword evidence="14 21" id="KW-0472">Membrane</keyword>
<organism evidence="23 24">
    <name type="scientific">Arthrobacter rhombi</name>
    <dbReference type="NCBI Taxonomy" id="71253"/>
    <lineage>
        <taxon>Bacteria</taxon>
        <taxon>Bacillati</taxon>
        <taxon>Actinomycetota</taxon>
        <taxon>Actinomycetes</taxon>
        <taxon>Micrococcales</taxon>
        <taxon>Micrococcaceae</taxon>
        <taxon>Arthrobacter</taxon>
    </lineage>
</organism>
<evidence type="ECO:0000256" key="2">
    <source>
        <dbReference type="ARBA" id="ARBA00001970"/>
    </source>
</evidence>
<evidence type="ECO:0000256" key="9">
    <source>
        <dbReference type="ARBA" id="ARBA00022982"/>
    </source>
</evidence>
<evidence type="ECO:0000313" key="23">
    <source>
        <dbReference type="EMBL" id="SJM48819.1"/>
    </source>
</evidence>
<keyword evidence="4" id="KW-0813">Transport</keyword>
<keyword evidence="11 23" id="KW-0560">Oxidoreductase</keyword>
<feature type="binding site" description="axial binding residue" evidence="20">
    <location>
        <position position="205"/>
    </location>
    <ligand>
        <name>heme b</name>
        <dbReference type="ChEBI" id="CHEBI:60344"/>
        <label>1</label>
    </ligand>
    <ligandPart>
        <name>Fe</name>
        <dbReference type="ChEBI" id="CHEBI:18248"/>
    </ligandPart>
</feature>
<comment type="similarity">
    <text evidence="18">In the N-terminal section; belongs to the nitrate reductase alpha subunit family.</text>
</comment>
<keyword evidence="9" id="KW-0249">Electron transport</keyword>
<reference evidence="23 24" key="1">
    <citation type="submission" date="2017-02" db="EMBL/GenBank/DDBJ databases">
        <authorList>
            <person name="Peterson S.W."/>
        </authorList>
    </citation>
    <scope>NUCLEOTIDE SEQUENCE [LARGE SCALE GENOMIC DNA]</scope>
    <source>
        <strain evidence="23 24">B Ar 00.02</strain>
    </source>
</reference>
<dbReference type="GO" id="GO:0020037">
    <property type="term" value="F:heme binding"/>
    <property type="evidence" value="ECO:0007669"/>
    <property type="project" value="TreeGrafter"/>
</dbReference>
<dbReference type="InterPro" id="IPR023234">
    <property type="entry name" value="NarG-like_domain"/>
</dbReference>
<dbReference type="PANTHER" id="PTHR30598:SF3">
    <property type="entry name" value="RESPIRATORY NITRATE REDUCTASE 1 GAMMA CHAIN"/>
    <property type="match status" value="1"/>
</dbReference>
<dbReference type="Pfam" id="PF02665">
    <property type="entry name" value="Nitrate_red_gam"/>
    <property type="match status" value="1"/>
</dbReference>
<protein>
    <recommendedName>
        <fullName evidence="19">Nitrate reductase-like protein NarX</fullName>
    </recommendedName>
</protein>
<keyword evidence="8" id="KW-0479">Metal-binding</keyword>
<evidence type="ECO:0000256" key="14">
    <source>
        <dbReference type="ARBA" id="ARBA00023136"/>
    </source>
</evidence>
<dbReference type="SUPFAM" id="SSF103501">
    <property type="entry name" value="Respiratory nitrate reductase 1 gamma chain"/>
    <property type="match status" value="1"/>
</dbReference>
<evidence type="ECO:0000259" key="22">
    <source>
        <dbReference type="Pfam" id="PF02665"/>
    </source>
</evidence>
<dbReference type="InterPro" id="IPR003816">
    <property type="entry name" value="Nitrate_red_gam"/>
</dbReference>
<comment type="similarity">
    <text evidence="16">In the central section; belongs to the NarJ/NarW family.</text>
</comment>
<evidence type="ECO:0000256" key="21">
    <source>
        <dbReference type="SAM" id="Phobius"/>
    </source>
</evidence>
<dbReference type="FunFam" id="1.20.950.20:FF:000001">
    <property type="entry name" value="Respiratory nitrate reductase subunit gamma"/>
    <property type="match status" value="1"/>
</dbReference>
<evidence type="ECO:0000256" key="13">
    <source>
        <dbReference type="ARBA" id="ARBA00023063"/>
    </source>
</evidence>
<dbReference type="GO" id="GO:0046872">
    <property type="term" value="F:metal ion binding"/>
    <property type="evidence" value="ECO:0007669"/>
    <property type="project" value="UniProtKB-KW"/>
</dbReference>
<accession>A0A1R4EYT5</accession>
<dbReference type="AlphaFoldDB" id="A0A1R4EYT5"/>
<keyword evidence="10 21" id="KW-1133">Transmembrane helix</keyword>